<proteinExistence type="predicted"/>
<gene>
    <name evidence="2" type="ORF">EDM56_19490</name>
</gene>
<feature type="transmembrane region" description="Helical" evidence="1">
    <location>
        <begin position="131"/>
        <end position="149"/>
    </location>
</feature>
<keyword evidence="3" id="KW-1185">Reference proteome</keyword>
<dbReference type="InterPro" id="IPR010787">
    <property type="entry name" value="DUF1385"/>
</dbReference>
<keyword evidence="1" id="KW-1133">Transmembrane helix</keyword>
<protein>
    <submittedName>
        <fullName evidence="2">DUF1385 domain-containing protein</fullName>
    </submittedName>
</protein>
<organism evidence="2 3">
    <name type="scientific">Brevibacillus fluminis</name>
    <dbReference type="NCBI Taxonomy" id="511487"/>
    <lineage>
        <taxon>Bacteria</taxon>
        <taxon>Bacillati</taxon>
        <taxon>Bacillota</taxon>
        <taxon>Bacilli</taxon>
        <taxon>Bacillales</taxon>
        <taxon>Paenibacillaceae</taxon>
        <taxon>Brevibacillus</taxon>
    </lineage>
</organism>
<accession>A0A3M8DAL9</accession>
<reference evidence="2 3" key="1">
    <citation type="submission" date="2018-10" db="EMBL/GenBank/DDBJ databases">
        <title>Phylogenomics of Brevibacillus.</title>
        <authorList>
            <person name="Dunlap C."/>
        </authorList>
    </citation>
    <scope>NUCLEOTIDE SEQUENCE [LARGE SCALE GENOMIC DNA]</scope>
    <source>
        <strain evidence="2 3">JCM 15716</strain>
    </source>
</reference>
<keyword evidence="1" id="KW-0812">Transmembrane</keyword>
<dbReference type="AlphaFoldDB" id="A0A3M8DAL9"/>
<comment type="caution">
    <text evidence="2">The sequence shown here is derived from an EMBL/GenBank/DDBJ whole genome shotgun (WGS) entry which is preliminary data.</text>
</comment>
<dbReference type="Pfam" id="PF07136">
    <property type="entry name" value="DUF1385"/>
    <property type="match status" value="1"/>
</dbReference>
<sequence length="223" mass="26116">MLMGISFNRGVFFHDRTYLACAEMKHGVIHVWSEKITLRTIGKMWVRIAFTLPWYYQLFHLMLLCAILFGVAETWFDPLWILVYAAGFHFIFPRQLKKYHGAEHKVFSYNGPKHPEAWEAVKRANIVNSGCSTNSVTYFFLCFLASLPFTGALEWSVLIGFAGMAAAMVFDRYLRRIFKPVYWLSGVLQKYVTCKEPDRAHLETAIRSYQMLMHMREKNNLYQ</sequence>
<dbReference type="OrthoDB" id="2147383at2"/>
<dbReference type="Proteomes" id="UP000271031">
    <property type="component" value="Unassembled WGS sequence"/>
</dbReference>
<dbReference type="RefSeq" id="WP_122919579.1">
    <property type="nucleotide sequence ID" value="NZ_RHHQ01000015.1"/>
</dbReference>
<feature type="transmembrane region" description="Helical" evidence="1">
    <location>
        <begin position="45"/>
        <end position="69"/>
    </location>
</feature>
<feature type="transmembrane region" description="Helical" evidence="1">
    <location>
        <begin position="75"/>
        <end position="92"/>
    </location>
</feature>
<dbReference type="EMBL" id="RHHQ01000015">
    <property type="protein sequence ID" value="RNB85094.1"/>
    <property type="molecule type" value="Genomic_DNA"/>
</dbReference>
<feature type="transmembrane region" description="Helical" evidence="1">
    <location>
        <begin position="155"/>
        <end position="174"/>
    </location>
</feature>
<evidence type="ECO:0000313" key="3">
    <source>
        <dbReference type="Proteomes" id="UP000271031"/>
    </source>
</evidence>
<name>A0A3M8DAL9_9BACL</name>
<evidence type="ECO:0000313" key="2">
    <source>
        <dbReference type="EMBL" id="RNB85094.1"/>
    </source>
</evidence>
<keyword evidence="1" id="KW-0472">Membrane</keyword>
<evidence type="ECO:0000256" key="1">
    <source>
        <dbReference type="SAM" id="Phobius"/>
    </source>
</evidence>